<dbReference type="InterPro" id="IPR050624">
    <property type="entry name" value="HTH-type_Tx_Regulator"/>
</dbReference>
<dbReference type="PROSITE" id="PS50977">
    <property type="entry name" value="HTH_TETR_2"/>
    <property type="match status" value="1"/>
</dbReference>
<evidence type="ECO:0000256" key="2">
    <source>
        <dbReference type="PROSITE-ProRule" id="PRU00335"/>
    </source>
</evidence>
<dbReference type="PRINTS" id="PR00455">
    <property type="entry name" value="HTHTETR"/>
</dbReference>
<dbReference type="RefSeq" id="WP_169207096.1">
    <property type="nucleotide sequence ID" value="NZ_CP059560.1"/>
</dbReference>
<keyword evidence="1 2" id="KW-0238">DNA-binding</keyword>
<evidence type="ECO:0000313" key="6">
    <source>
        <dbReference type="Proteomes" id="UP000652074"/>
    </source>
</evidence>
<dbReference type="InterPro" id="IPR009057">
    <property type="entry name" value="Homeodomain-like_sf"/>
</dbReference>
<keyword evidence="6" id="KW-1185">Reference proteome</keyword>
<dbReference type="PANTHER" id="PTHR43479">
    <property type="entry name" value="ACREF/ENVCD OPERON REPRESSOR-RELATED"/>
    <property type="match status" value="1"/>
</dbReference>
<dbReference type="InterPro" id="IPR001647">
    <property type="entry name" value="HTH_TetR"/>
</dbReference>
<dbReference type="EMBL" id="WTVR01000028">
    <property type="protein sequence ID" value="NMF89731.1"/>
    <property type="molecule type" value="Genomic_DNA"/>
</dbReference>
<comment type="caution">
    <text evidence="5">The sequence shown here is derived from an EMBL/GenBank/DDBJ whole genome shotgun (WGS) entry which is preliminary data.</text>
</comment>
<sequence length="259" mass="29923">MNNDLPNAILELAPEGLAPRPDSQQERKSSETRETILEATLECLANHGYAETTNNLICDIAKISRGAMLHHYPTRQDLLVAVIDYAFYKHMTAFSQTVSRLREEDRVGRNSAIAIDWQLCQSREFQAYLELRVASRTNSELRAIFLPRARHHDLVWKEELLKVFPEWRDDMRKLELTRRLTRAILEGLTMSRDLWKDPATEWILLAFTADMVRKIRVGELVFPSEESLEDFKKPAIVATRRPRATRAKAAPRTRKKAGI</sequence>
<dbReference type="PANTHER" id="PTHR43479:SF11">
    <property type="entry name" value="ACREF_ENVCD OPERON REPRESSOR-RELATED"/>
    <property type="match status" value="1"/>
</dbReference>
<dbReference type="Gene3D" id="1.10.357.10">
    <property type="entry name" value="Tetracycline Repressor, domain 2"/>
    <property type="match status" value="1"/>
</dbReference>
<reference evidence="5 6" key="1">
    <citation type="submission" date="2019-12" db="EMBL/GenBank/DDBJ databases">
        <title>Comparative genomics gives insights into the taxonomy of the Azoarcus-Aromatoleum group and reveals separate origins of nif in the plant-associated Azoarcus and non-plant-associated Aromatoleum sub-groups.</title>
        <authorList>
            <person name="Lafos M."/>
            <person name="Maluk M."/>
            <person name="Batista M."/>
            <person name="Junghare M."/>
            <person name="Carmona M."/>
            <person name="Faoro H."/>
            <person name="Cruz L.M."/>
            <person name="Battistoni F."/>
            <person name="De Souza E."/>
            <person name="Pedrosa F."/>
            <person name="Chen W.-M."/>
            <person name="Poole P.S."/>
            <person name="Dixon R.A."/>
            <person name="James E.K."/>
        </authorList>
    </citation>
    <scope>NUCLEOTIDE SEQUENCE [LARGE SCALE GENOMIC DNA]</scope>
    <source>
        <strain evidence="5 6">ToN1</strain>
    </source>
</reference>
<evidence type="ECO:0000259" key="4">
    <source>
        <dbReference type="PROSITE" id="PS50977"/>
    </source>
</evidence>
<evidence type="ECO:0000313" key="5">
    <source>
        <dbReference type="EMBL" id="NMF89731.1"/>
    </source>
</evidence>
<gene>
    <name evidence="5" type="ORF">GPA26_14755</name>
</gene>
<dbReference type="Proteomes" id="UP000652074">
    <property type="component" value="Unassembled WGS sequence"/>
</dbReference>
<feature type="domain" description="HTH tetR-type" evidence="4">
    <location>
        <begin position="30"/>
        <end position="90"/>
    </location>
</feature>
<organism evidence="5 6">
    <name type="scientific">Aromatoleum petrolei</name>
    <dbReference type="NCBI Taxonomy" id="76116"/>
    <lineage>
        <taxon>Bacteria</taxon>
        <taxon>Pseudomonadati</taxon>
        <taxon>Pseudomonadota</taxon>
        <taxon>Betaproteobacteria</taxon>
        <taxon>Rhodocyclales</taxon>
        <taxon>Rhodocyclaceae</taxon>
        <taxon>Aromatoleum</taxon>
    </lineage>
</organism>
<name>A0ABX1MST9_9RHOO</name>
<feature type="region of interest" description="Disordered" evidence="3">
    <location>
        <begin position="11"/>
        <end position="31"/>
    </location>
</feature>
<proteinExistence type="predicted"/>
<evidence type="ECO:0000256" key="3">
    <source>
        <dbReference type="SAM" id="MobiDB-lite"/>
    </source>
</evidence>
<dbReference type="Pfam" id="PF00440">
    <property type="entry name" value="TetR_N"/>
    <property type="match status" value="1"/>
</dbReference>
<evidence type="ECO:0000256" key="1">
    <source>
        <dbReference type="ARBA" id="ARBA00023125"/>
    </source>
</evidence>
<feature type="DNA-binding region" description="H-T-H motif" evidence="2">
    <location>
        <begin position="53"/>
        <end position="72"/>
    </location>
</feature>
<dbReference type="SUPFAM" id="SSF46689">
    <property type="entry name" value="Homeodomain-like"/>
    <property type="match status" value="1"/>
</dbReference>
<protein>
    <submittedName>
        <fullName evidence="5">TetR family transcriptional regulator</fullName>
    </submittedName>
</protein>
<accession>A0ABX1MST9</accession>